<feature type="compositionally biased region" description="Basic and acidic residues" evidence="1">
    <location>
        <begin position="66"/>
        <end position="83"/>
    </location>
</feature>
<feature type="region of interest" description="Disordered" evidence="1">
    <location>
        <begin position="1"/>
        <end position="97"/>
    </location>
</feature>
<feature type="compositionally biased region" description="Basic and acidic residues" evidence="1">
    <location>
        <begin position="37"/>
        <end position="59"/>
    </location>
</feature>
<sequence length="129" mass="15269">MMHAGCYQETLASSGYKNQRRNRTEGDENGHKRKIERGRVEGREEERQKISQRKIQDKKSLKKRSKAEQGDRNRRAKEEKPNGEAENTDSRGGLHHHRFPFSRTRFFWLYHALSSWKYDQRAGSLPGIR</sequence>
<evidence type="ECO:0000313" key="2">
    <source>
        <dbReference type="EMBL" id="NUU90288.1"/>
    </source>
</evidence>
<proteinExistence type="predicted"/>
<evidence type="ECO:0000256" key="1">
    <source>
        <dbReference type="SAM" id="MobiDB-lite"/>
    </source>
</evidence>
<organism evidence="2">
    <name type="scientific">Populus davidiana</name>
    <dbReference type="NCBI Taxonomy" id="266767"/>
    <lineage>
        <taxon>Eukaryota</taxon>
        <taxon>Viridiplantae</taxon>
        <taxon>Streptophyta</taxon>
        <taxon>Embryophyta</taxon>
        <taxon>Tracheophyta</taxon>
        <taxon>Spermatophyta</taxon>
        <taxon>Magnoliopsida</taxon>
        <taxon>eudicotyledons</taxon>
        <taxon>Gunneridae</taxon>
        <taxon>Pentapetalae</taxon>
        <taxon>rosids</taxon>
        <taxon>fabids</taxon>
        <taxon>Malpighiales</taxon>
        <taxon>Salicaceae</taxon>
        <taxon>Saliceae</taxon>
        <taxon>Populus</taxon>
    </lineage>
</organism>
<dbReference type="AlphaFoldDB" id="A0A6M2F1I9"/>
<dbReference type="EMBL" id="GILB01009955">
    <property type="protein sequence ID" value="NUU90288.1"/>
    <property type="molecule type" value="Transcribed_RNA"/>
</dbReference>
<reference evidence="2" key="1">
    <citation type="submission" date="2020-03" db="EMBL/GenBank/DDBJ databases">
        <authorList>
            <person name="Zhang R."/>
        </authorList>
    </citation>
    <scope>NUCLEOTIDE SEQUENCE</scope>
</reference>
<accession>A0A6M2F1I9</accession>
<name>A0A6M2F1I9_9ROSI</name>
<protein>
    <submittedName>
        <fullName evidence="2">Uncharacterized protein</fullName>
    </submittedName>
</protein>